<gene>
    <name evidence="1" type="ORF">TM448B04023_0009</name>
</gene>
<protein>
    <submittedName>
        <fullName evidence="1">Uncharacterized protein</fullName>
    </submittedName>
</protein>
<evidence type="ECO:0000313" key="1">
    <source>
        <dbReference type="EMBL" id="QJI03069.1"/>
    </source>
</evidence>
<reference evidence="1" key="1">
    <citation type="submission" date="2020-03" db="EMBL/GenBank/DDBJ databases">
        <title>The deep terrestrial virosphere.</title>
        <authorList>
            <person name="Holmfeldt K."/>
            <person name="Nilsson E."/>
            <person name="Simone D."/>
            <person name="Lopez-Fernandez M."/>
            <person name="Wu X."/>
            <person name="de Brujin I."/>
            <person name="Lundin D."/>
            <person name="Andersson A."/>
            <person name="Bertilsson S."/>
            <person name="Dopson M."/>
        </authorList>
    </citation>
    <scope>NUCLEOTIDE SEQUENCE</scope>
    <source>
        <strain evidence="1">TM448B04023</strain>
    </source>
</reference>
<name>A0A6M3XYN4_9ZZZZ</name>
<dbReference type="EMBL" id="MT145055">
    <property type="protein sequence ID" value="QJI03069.1"/>
    <property type="molecule type" value="Genomic_DNA"/>
</dbReference>
<accession>A0A6M3XYN4</accession>
<sequence>MDKVIEEVILPQIEKVNEDIKIVRESFGKFVDDYNRLLIEIIKLKDG</sequence>
<proteinExistence type="predicted"/>
<dbReference type="AlphaFoldDB" id="A0A6M3XYN4"/>
<organism evidence="1">
    <name type="scientific">viral metagenome</name>
    <dbReference type="NCBI Taxonomy" id="1070528"/>
    <lineage>
        <taxon>unclassified sequences</taxon>
        <taxon>metagenomes</taxon>
        <taxon>organismal metagenomes</taxon>
    </lineage>
</organism>